<dbReference type="Proteomes" id="UP000001422">
    <property type="component" value="Chromosome"/>
</dbReference>
<dbReference type="AlphaFoldDB" id="Q7U684"/>
<dbReference type="eggNOG" id="COG3194">
    <property type="taxonomic scope" value="Bacteria"/>
</dbReference>
<organism evidence="2 3">
    <name type="scientific">Parasynechococcus marenigrum (strain WH8102)</name>
    <dbReference type="NCBI Taxonomy" id="84588"/>
    <lineage>
        <taxon>Bacteria</taxon>
        <taxon>Bacillati</taxon>
        <taxon>Cyanobacteriota</taxon>
        <taxon>Cyanophyceae</taxon>
        <taxon>Synechococcales</taxon>
        <taxon>Prochlorococcaceae</taxon>
        <taxon>Parasynechococcus</taxon>
        <taxon>Parasynechococcus marenigrum</taxon>
    </lineage>
</organism>
<evidence type="ECO:0008006" key="4">
    <source>
        <dbReference type="Google" id="ProtNLM"/>
    </source>
</evidence>
<keyword evidence="3" id="KW-1185">Reference proteome</keyword>
<accession>Q7U684</accession>
<evidence type="ECO:0000313" key="3">
    <source>
        <dbReference type="Proteomes" id="UP000001422"/>
    </source>
</evidence>
<evidence type="ECO:0000313" key="2">
    <source>
        <dbReference type="EMBL" id="CAE07970.1"/>
    </source>
</evidence>
<dbReference type="InterPro" id="IPR011051">
    <property type="entry name" value="RmlC_Cupin_sf"/>
</dbReference>
<dbReference type="HOGENOM" id="CLU_070445_1_0_3"/>
<feature type="region of interest" description="Disordered" evidence="1">
    <location>
        <begin position="1"/>
        <end position="22"/>
    </location>
</feature>
<evidence type="ECO:0000256" key="1">
    <source>
        <dbReference type="SAM" id="MobiDB-lite"/>
    </source>
</evidence>
<dbReference type="SUPFAM" id="SSF51182">
    <property type="entry name" value="RmlC-like cupins"/>
    <property type="match status" value="1"/>
</dbReference>
<protein>
    <recommendedName>
        <fullName evidence="4">Ureidoglycolate hydrolase</fullName>
    </recommendedName>
</protein>
<dbReference type="PANTHER" id="PTHR35721">
    <property type="entry name" value="UREIDOGLYCOLATE HYDROLASE"/>
    <property type="match status" value="1"/>
</dbReference>
<dbReference type="Gene3D" id="2.60.120.480">
    <property type="entry name" value="Ureidoglycolate hydrolase"/>
    <property type="match status" value="1"/>
</dbReference>
<dbReference type="GO" id="GO:0004848">
    <property type="term" value="F:ureidoglycolate hydrolase activity"/>
    <property type="evidence" value="ECO:0007669"/>
    <property type="project" value="InterPro"/>
</dbReference>
<proteinExistence type="predicted"/>
<reference evidence="2 3" key="1">
    <citation type="journal article" date="2003" name="Nature">
        <title>The genome of a motile marine Synechococcus.</title>
        <authorList>
            <person name="Palenik B."/>
            <person name="Brahamsha B."/>
            <person name="Larimer F."/>
            <person name="Land M."/>
            <person name="Hauser L."/>
            <person name="Chain P."/>
            <person name="Lamerdin J."/>
            <person name="Regala W."/>
            <person name="Allen E.A."/>
            <person name="McCarren J."/>
            <person name="Paulsen I."/>
            <person name="Dufresne A."/>
            <person name="Partensky F."/>
            <person name="Webb E."/>
            <person name="Waterbury J."/>
        </authorList>
    </citation>
    <scope>NUCLEOTIDE SEQUENCE [LARGE SCALE GENOMIC DNA]</scope>
    <source>
        <strain evidence="2 3">WH8102</strain>
    </source>
</reference>
<dbReference type="EMBL" id="BX569693">
    <property type="protein sequence ID" value="CAE07970.1"/>
    <property type="molecule type" value="Genomic_DNA"/>
</dbReference>
<gene>
    <name evidence="2" type="ordered locus">SYNW1455</name>
</gene>
<dbReference type="KEGG" id="syw:SYNW1455"/>
<dbReference type="STRING" id="84588.SYNW1455"/>
<dbReference type="PANTHER" id="PTHR35721:SF1">
    <property type="entry name" value="UREIDOGLYCOLATE HYDROLASE"/>
    <property type="match status" value="1"/>
</dbReference>
<name>Q7U684_PARMW</name>
<sequence length="171" mass="18598">MSVPVESGLGSPAAILQPIRPDDSRFSSCGTLLLPQDDPSPFGPQDAKLHFDADGHPRFYLMRLRRRPPVLAAMTSHQRVSQCLGSADAQVWWLAVAPPGPPRPDGSIASDQVLLVKLLPGEGVKLHPGTWHAGPFLNTASALFFNLELRTTNEDDHNCRSVDQPRPLALI</sequence>
<dbReference type="InterPro" id="IPR024060">
    <property type="entry name" value="Ureidoglycolate_lyase_dom_sf"/>
</dbReference>